<proteinExistence type="predicted"/>
<evidence type="ECO:0000313" key="3">
    <source>
        <dbReference type="Proteomes" id="UP000614334"/>
    </source>
</evidence>
<dbReference type="EMBL" id="JACYCF010000001">
    <property type="protein sequence ID" value="KAF8761055.1"/>
    <property type="molecule type" value="Genomic_DNA"/>
</dbReference>
<comment type="caution">
    <text evidence="2">The sequence shown here is derived from an EMBL/GenBank/DDBJ whole genome shotgun (WGS) entry which is preliminary data.</text>
</comment>
<feature type="region of interest" description="Disordered" evidence="1">
    <location>
        <begin position="61"/>
        <end position="123"/>
    </location>
</feature>
<sequence>MSLLQQACPSLNSQQHEISVGQPEAVEDLDEILDILSEVNHNTVSTVAKNHGLEIMEFDDDTQDQIPDPPAIQQNPPVTVEDWPEPPFDGSDDQESDIDDVPADSPDQDPPFVESDGPPAYHPDNKMEFSNEELQQLLELHLGSMSEAEWFELSLFQNAEMSKKLRYCVELEAEHDPRKIVDVFDGAHYQKLRETPVTPGQPYCFFDNPKDIALSLSTDGFTLFKRRRKGLSTAWPIILINNNLSAKIRTRLENVICVGIIPGPQQCKDLNSFLIPLLDELLELENGVNTTALGQIESAHTKTARKTLMQHYGINARPIFLHLKSIDLSSCAPYNIMHLFFENLVPNLILFWTGQFKGLDQGNGRFKIPPKLWVIIGLETAKALRLIPADFVGALPDIAQDGHLYKAEAYSFWIQYVAPIVLKGRLCDPYYKHMLLLREIIILCLEMEITHDQIDELENMIKTWVSQYRRPLWASWAFVMERFCGYLLPAVKNRLRPYENLDNFVHRRAQMRMVSIIHNLSSISVTPLSKHHTEQGFELSSREVYYRMCPTIILGIPIRKNVQYTTQLQNQLTKYFGPVYPKLSAEELKNGIDHDSIVRYGRFRMADDGDCIRTSALIPAKDTIARDNSFVRYSLFPDANAAFHNRRDVQFKKYFMGKQKKKNNSGNGKDKDKDKDKDGDFDERQQKENHTCGIH</sequence>
<dbReference type="AlphaFoldDB" id="A0A8H7IM96"/>
<accession>A0A8H7IM96</accession>
<reference evidence="2" key="1">
    <citation type="submission" date="2020-09" db="EMBL/GenBank/DDBJ databases">
        <title>Comparative genome analyses of four rice-infecting Rhizoctonia solani isolates reveal extensive enrichment of homogalacturonan modification genes.</title>
        <authorList>
            <person name="Lee D.-Y."/>
            <person name="Jeon J."/>
            <person name="Kim K.-T."/>
            <person name="Cheong K."/>
            <person name="Song H."/>
            <person name="Choi G."/>
            <person name="Ko J."/>
            <person name="Opiyo S.O."/>
            <person name="Zuo S."/>
            <person name="Madhav S."/>
            <person name="Lee Y.-H."/>
            <person name="Wang G.-L."/>
        </authorList>
    </citation>
    <scope>NUCLEOTIDE SEQUENCE</scope>
    <source>
        <strain evidence="2">AG1-IA B2</strain>
    </source>
</reference>
<name>A0A8H7IM96_9AGAM</name>
<feature type="compositionally biased region" description="Basic and acidic residues" evidence="1">
    <location>
        <begin position="668"/>
        <end position="695"/>
    </location>
</feature>
<dbReference type="Proteomes" id="UP000614334">
    <property type="component" value="Unassembled WGS sequence"/>
</dbReference>
<gene>
    <name evidence="2" type="ORF">RHS01_00621</name>
</gene>
<dbReference type="PANTHER" id="PTHR46579">
    <property type="entry name" value="F5/8 TYPE C DOMAIN-CONTAINING PROTEIN-RELATED"/>
    <property type="match status" value="1"/>
</dbReference>
<evidence type="ECO:0000256" key="1">
    <source>
        <dbReference type="SAM" id="MobiDB-lite"/>
    </source>
</evidence>
<evidence type="ECO:0000313" key="2">
    <source>
        <dbReference type="EMBL" id="KAF8761055.1"/>
    </source>
</evidence>
<dbReference type="PANTHER" id="PTHR46579:SF1">
    <property type="entry name" value="F5_8 TYPE C DOMAIN-CONTAINING PROTEIN"/>
    <property type="match status" value="1"/>
</dbReference>
<feature type="compositionally biased region" description="Acidic residues" evidence="1">
    <location>
        <begin position="90"/>
        <end position="102"/>
    </location>
</feature>
<organism evidence="2 3">
    <name type="scientific">Rhizoctonia solani</name>
    <dbReference type="NCBI Taxonomy" id="456999"/>
    <lineage>
        <taxon>Eukaryota</taxon>
        <taxon>Fungi</taxon>
        <taxon>Dikarya</taxon>
        <taxon>Basidiomycota</taxon>
        <taxon>Agaricomycotina</taxon>
        <taxon>Agaricomycetes</taxon>
        <taxon>Cantharellales</taxon>
        <taxon>Ceratobasidiaceae</taxon>
        <taxon>Rhizoctonia</taxon>
    </lineage>
</organism>
<dbReference type="InterPro" id="IPR004242">
    <property type="entry name" value="Transposase_21"/>
</dbReference>
<protein>
    <submittedName>
        <fullName evidence="2">Transposase family tnp2</fullName>
    </submittedName>
</protein>
<feature type="region of interest" description="Disordered" evidence="1">
    <location>
        <begin position="655"/>
        <end position="695"/>
    </location>
</feature>
<dbReference type="Pfam" id="PF02992">
    <property type="entry name" value="Transposase_21"/>
    <property type="match status" value="1"/>
</dbReference>